<organism evidence="2 3">
    <name type="scientific">Liparis tanakae</name>
    <name type="common">Tanaka's snailfish</name>
    <dbReference type="NCBI Taxonomy" id="230148"/>
    <lineage>
        <taxon>Eukaryota</taxon>
        <taxon>Metazoa</taxon>
        <taxon>Chordata</taxon>
        <taxon>Craniata</taxon>
        <taxon>Vertebrata</taxon>
        <taxon>Euteleostomi</taxon>
        <taxon>Actinopterygii</taxon>
        <taxon>Neopterygii</taxon>
        <taxon>Teleostei</taxon>
        <taxon>Neoteleostei</taxon>
        <taxon>Acanthomorphata</taxon>
        <taxon>Eupercaria</taxon>
        <taxon>Perciformes</taxon>
        <taxon>Cottioidei</taxon>
        <taxon>Cottales</taxon>
        <taxon>Liparidae</taxon>
        <taxon>Liparis</taxon>
    </lineage>
</organism>
<sequence length="217" mass="23392">MSDRSIRKSTPKDYNSVQLVGSLTVLSRRSGSPVLGPLRNNTGLSGCSRTSHLDLSTSVHAHMRSDAHGHSARGVSALQSRSPPSSEPPGAGQPWSGGEGERGRGGVVERWRCGGVKRWRGGQRGGSLEPRRKGGGGRGGWMDGDSWRGERRGRFHAVSSLISAAGNQRWAITHFQTPEPEVPEVSGGKLEPRSSRARESVLCSRRARNENLQQQKG</sequence>
<feature type="compositionally biased region" description="Basic and acidic residues" evidence="1">
    <location>
        <begin position="190"/>
        <end position="199"/>
    </location>
</feature>
<feature type="region of interest" description="Disordered" evidence="1">
    <location>
        <begin position="175"/>
        <end position="217"/>
    </location>
</feature>
<accession>A0A4Z2IZ81</accession>
<dbReference type="EMBL" id="SRLO01000033">
    <property type="protein sequence ID" value="TNN83315.1"/>
    <property type="molecule type" value="Genomic_DNA"/>
</dbReference>
<evidence type="ECO:0000256" key="1">
    <source>
        <dbReference type="SAM" id="MobiDB-lite"/>
    </source>
</evidence>
<dbReference type="AlphaFoldDB" id="A0A4Z2IZ81"/>
<feature type="compositionally biased region" description="Basic and acidic residues" evidence="1">
    <location>
        <begin position="99"/>
        <end position="112"/>
    </location>
</feature>
<dbReference type="Proteomes" id="UP000314294">
    <property type="component" value="Unassembled WGS sequence"/>
</dbReference>
<gene>
    <name evidence="2" type="ORF">EYF80_006296</name>
</gene>
<proteinExistence type="predicted"/>
<comment type="caution">
    <text evidence="2">The sequence shown here is derived from an EMBL/GenBank/DDBJ whole genome shotgun (WGS) entry which is preliminary data.</text>
</comment>
<reference evidence="2 3" key="1">
    <citation type="submission" date="2019-03" db="EMBL/GenBank/DDBJ databases">
        <title>First draft genome of Liparis tanakae, snailfish: a comprehensive survey of snailfish specific genes.</title>
        <authorList>
            <person name="Kim W."/>
            <person name="Song I."/>
            <person name="Jeong J.-H."/>
            <person name="Kim D."/>
            <person name="Kim S."/>
            <person name="Ryu S."/>
            <person name="Song J.Y."/>
            <person name="Lee S.K."/>
        </authorList>
    </citation>
    <scope>NUCLEOTIDE SEQUENCE [LARGE SCALE GENOMIC DNA]</scope>
    <source>
        <tissue evidence="2">Muscle</tissue>
    </source>
</reference>
<name>A0A4Z2IZ81_9TELE</name>
<feature type="compositionally biased region" description="Polar residues" evidence="1">
    <location>
        <begin position="39"/>
        <end position="49"/>
    </location>
</feature>
<feature type="region of interest" description="Disordered" evidence="1">
    <location>
        <begin position="25"/>
        <end position="49"/>
    </location>
</feature>
<evidence type="ECO:0000313" key="2">
    <source>
        <dbReference type="EMBL" id="TNN83315.1"/>
    </source>
</evidence>
<evidence type="ECO:0000313" key="3">
    <source>
        <dbReference type="Proteomes" id="UP000314294"/>
    </source>
</evidence>
<feature type="region of interest" description="Disordered" evidence="1">
    <location>
        <begin position="65"/>
        <end position="148"/>
    </location>
</feature>
<protein>
    <submittedName>
        <fullName evidence="2">Uncharacterized protein</fullName>
    </submittedName>
</protein>
<keyword evidence="3" id="KW-1185">Reference proteome</keyword>